<feature type="coiled-coil region" evidence="1">
    <location>
        <begin position="373"/>
        <end position="400"/>
    </location>
</feature>
<proteinExistence type="predicted"/>
<dbReference type="Proteomes" id="UP000182737">
    <property type="component" value="Unassembled WGS sequence"/>
</dbReference>
<dbReference type="EMBL" id="FORI01000001">
    <property type="protein sequence ID" value="SFI45753.1"/>
    <property type="molecule type" value="Genomic_DNA"/>
</dbReference>
<feature type="transmembrane region" description="Helical" evidence="2">
    <location>
        <begin position="59"/>
        <end position="79"/>
    </location>
</feature>
<evidence type="ECO:0000313" key="3">
    <source>
        <dbReference type="EMBL" id="SFI45753.1"/>
    </source>
</evidence>
<keyword evidence="1" id="KW-0175">Coiled coil</keyword>
<gene>
    <name evidence="3" type="ORF">SAMN04487775_101506</name>
</gene>
<protein>
    <submittedName>
        <fullName evidence="3">Uncharacterized protein</fullName>
    </submittedName>
</protein>
<reference evidence="4" key="1">
    <citation type="submission" date="2016-10" db="EMBL/GenBank/DDBJ databases">
        <authorList>
            <person name="Varghese N."/>
            <person name="Submissions S."/>
        </authorList>
    </citation>
    <scope>NUCLEOTIDE SEQUENCE [LARGE SCALE GENOMIC DNA]</scope>
    <source>
        <strain evidence="4">XBD1002</strain>
    </source>
</reference>
<organism evidence="3 4">
    <name type="scientific">Treponema bryantii</name>
    <dbReference type="NCBI Taxonomy" id="163"/>
    <lineage>
        <taxon>Bacteria</taxon>
        <taxon>Pseudomonadati</taxon>
        <taxon>Spirochaetota</taxon>
        <taxon>Spirochaetia</taxon>
        <taxon>Spirochaetales</taxon>
        <taxon>Treponemataceae</taxon>
        <taxon>Treponema</taxon>
    </lineage>
</organism>
<name>A0A1I3IDB2_9SPIR</name>
<evidence type="ECO:0000256" key="2">
    <source>
        <dbReference type="SAM" id="Phobius"/>
    </source>
</evidence>
<evidence type="ECO:0000256" key="1">
    <source>
        <dbReference type="SAM" id="Coils"/>
    </source>
</evidence>
<dbReference type="OrthoDB" id="371081at2"/>
<keyword evidence="2" id="KW-1133">Transmembrane helix</keyword>
<feature type="coiled-coil region" evidence="1">
    <location>
        <begin position="177"/>
        <end position="258"/>
    </location>
</feature>
<dbReference type="AlphaFoldDB" id="A0A1I3IDB2"/>
<keyword evidence="2" id="KW-0472">Membrane</keyword>
<evidence type="ECO:0000313" key="4">
    <source>
        <dbReference type="Proteomes" id="UP000182737"/>
    </source>
</evidence>
<sequence length="497" mass="55794">MGNDNKITKISDEQRSNQIHKEVMLFLGKELERIHHTSSEQSYNIEKEYAKTKKRHSPFTAFMLIGSFLVVLLIAFIMIKTISAHNEEITVSVSAFDDLNLKNLLNTVGAAQTNYDNAVKNLATIESDMTVKLKAAEDARTNDIFVIDSMTRLTKKRRGELVEEAEKKYKETVAAIHEEYDGQIVSAEKEVQEYKSQLAEFDTAKVQAAKEKEKALDSERRVKELEQQKIKDQYQSRIAELDKKLSDTQRRNSEEMRTAVSNVSAQYQAEIALLDPNLNDAKANSIISGTKAAGFADFNAGTTVSQRGINSQKVVSVLNDYQKIYDDYKYLDKTVAGIPQKNSIPSYVAASHKLVNKMSSAFADTTISFYNETVQLNGKINSLTDELEESRKQISQQQEIYEQSYETLLGLAKTSAVLVSATDYDSIKIYVTGKARYLITESGADAEFKADKTIKGKIFRAEDDSFYFVVGEDKDGNRLEVNFESVVPGTPVKILGK</sequence>
<keyword evidence="2" id="KW-0812">Transmembrane</keyword>
<accession>A0A1I3IDB2</accession>
<keyword evidence="4" id="KW-1185">Reference proteome</keyword>
<dbReference type="RefSeq" id="WP_143090479.1">
    <property type="nucleotide sequence ID" value="NZ_FORI01000001.1"/>
</dbReference>